<feature type="domain" description="Peptidase S8/S53" evidence="7">
    <location>
        <begin position="151"/>
        <end position="380"/>
    </location>
</feature>
<dbReference type="Pfam" id="PF00082">
    <property type="entry name" value="Peptidase_S8"/>
    <property type="match status" value="1"/>
</dbReference>
<dbReference type="GO" id="GO:0008233">
    <property type="term" value="F:peptidase activity"/>
    <property type="evidence" value="ECO:0007669"/>
    <property type="project" value="UniProtKB-KW"/>
</dbReference>
<sequence length="423" mass="42952">MVGCGQQASAPPQAQVYRPAYVLSVHPQAGATAASLEATYHGRVMAFDPEAGYALIGMDAASAKQLNHSHVGALALEADAEPNLNVFGAGGSMSVWSGGSMSVWSGGSMSVWSGGSMSVWSGGQYTPVPGNTAAFTQINLQYAQLLAPNLGKGVKVAVIDTGVDLTHPAFVGALDLANAKDYVDGDNIPQEEGTLGVGGYGHGTAVASIVLQVAPAATILPIRVLGPDGSGDAANVALAIRYAADRGAKVINLSLGSDERVDAVQQAIAYAAGRNVMVVSSAGNNNLNRLTYPAMDADGKGAVGDHSVSVGSVDSTDRKASFSNYATQLETVAPGVSIYAAAPDGMLGAWSGTSMSAPMVTGSLALAAGQLATLPPDLARKLRDNANNAIYSSNLNTNYAGMLGKGRLDISKFLKAAKATVIP</sequence>
<dbReference type="InterPro" id="IPR023828">
    <property type="entry name" value="Peptidase_S8_Ser-AS"/>
</dbReference>
<dbReference type="InterPro" id="IPR000209">
    <property type="entry name" value="Peptidase_S8/S53_dom"/>
</dbReference>
<evidence type="ECO:0000256" key="1">
    <source>
        <dbReference type="ARBA" id="ARBA00011073"/>
    </source>
</evidence>
<dbReference type="EMBL" id="JACHFV010000008">
    <property type="protein sequence ID" value="MBB5295773.1"/>
    <property type="molecule type" value="Genomic_DNA"/>
</dbReference>
<evidence type="ECO:0000256" key="4">
    <source>
        <dbReference type="ARBA" id="ARBA00022825"/>
    </source>
</evidence>
<dbReference type="InterPro" id="IPR023827">
    <property type="entry name" value="Peptidase_S8_Asp-AS"/>
</dbReference>
<dbReference type="PROSITE" id="PS00138">
    <property type="entry name" value="SUBTILASE_SER"/>
    <property type="match status" value="1"/>
</dbReference>
<dbReference type="PROSITE" id="PS51892">
    <property type="entry name" value="SUBTILASE"/>
    <property type="match status" value="1"/>
</dbReference>
<dbReference type="PANTHER" id="PTHR43399">
    <property type="entry name" value="SUBTILISIN-RELATED"/>
    <property type="match status" value="1"/>
</dbReference>
<dbReference type="InterPro" id="IPR051048">
    <property type="entry name" value="Peptidase_S8/S53_subtilisin"/>
</dbReference>
<feature type="active site" description="Charge relay system" evidence="5">
    <location>
        <position position="160"/>
    </location>
</feature>
<keyword evidence="4 5" id="KW-0720">Serine protease</keyword>
<evidence type="ECO:0000259" key="7">
    <source>
        <dbReference type="Pfam" id="PF00082"/>
    </source>
</evidence>
<feature type="active site" description="Charge relay system" evidence="5">
    <location>
        <position position="354"/>
    </location>
</feature>
<keyword evidence="9" id="KW-1185">Reference proteome</keyword>
<evidence type="ECO:0000256" key="2">
    <source>
        <dbReference type="ARBA" id="ARBA00022670"/>
    </source>
</evidence>
<dbReference type="InterPro" id="IPR015500">
    <property type="entry name" value="Peptidase_S8_subtilisin-rel"/>
</dbReference>
<protein>
    <submittedName>
        <fullName evidence="8">Subtilisin family serine protease</fullName>
    </submittedName>
</protein>
<dbReference type="SUPFAM" id="SSF52743">
    <property type="entry name" value="Subtilisin-like"/>
    <property type="match status" value="1"/>
</dbReference>
<evidence type="ECO:0000313" key="9">
    <source>
        <dbReference type="Proteomes" id="UP000536909"/>
    </source>
</evidence>
<dbReference type="PROSITE" id="PS00136">
    <property type="entry name" value="SUBTILASE_ASP"/>
    <property type="match status" value="1"/>
</dbReference>
<evidence type="ECO:0000313" key="8">
    <source>
        <dbReference type="EMBL" id="MBB5295773.1"/>
    </source>
</evidence>
<dbReference type="PANTHER" id="PTHR43399:SF4">
    <property type="entry name" value="CELL WALL-ASSOCIATED PROTEASE"/>
    <property type="match status" value="1"/>
</dbReference>
<evidence type="ECO:0000256" key="3">
    <source>
        <dbReference type="ARBA" id="ARBA00022801"/>
    </source>
</evidence>
<name>A0ABR6MV29_9DEIO</name>
<gene>
    <name evidence="8" type="ORF">HNQ10_002612</name>
</gene>
<comment type="caution">
    <text evidence="8">The sequence shown here is derived from an EMBL/GenBank/DDBJ whole genome shotgun (WGS) entry which is preliminary data.</text>
</comment>
<proteinExistence type="inferred from homology"/>
<dbReference type="PRINTS" id="PR00723">
    <property type="entry name" value="SUBTILISIN"/>
</dbReference>
<dbReference type="GO" id="GO:0006508">
    <property type="term" value="P:proteolysis"/>
    <property type="evidence" value="ECO:0007669"/>
    <property type="project" value="UniProtKB-KW"/>
</dbReference>
<comment type="similarity">
    <text evidence="1 5 6">Belongs to the peptidase S8 family.</text>
</comment>
<dbReference type="Gene3D" id="3.40.50.200">
    <property type="entry name" value="Peptidase S8/S53 domain"/>
    <property type="match status" value="1"/>
</dbReference>
<evidence type="ECO:0000256" key="6">
    <source>
        <dbReference type="RuleBase" id="RU003355"/>
    </source>
</evidence>
<dbReference type="InterPro" id="IPR036852">
    <property type="entry name" value="Peptidase_S8/S53_dom_sf"/>
</dbReference>
<dbReference type="RefSeq" id="WP_244944445.1">
    <property type="nucleotide sequence ID" value="NZ_BSUI01000005.1"/>
</dbReference>
<feature type="active site" description="Charge relay system" evidence="5">
    <location>
        <position position="202"/>
    </location>
</feature>
<keyword evidence="3 5" id="KW-0378">Hydrolase</keyword>
<evidence type="ECO:0000256" key="5">
    <source>
        <dbReference type="PROSITE-ProRule" id="PRU01240"/>
    </source>
</evidence>
<keyword evidence="2 5" id="KW-0645">Protease</keyword>
<organism evidence="8 9">
    <name type="scientific">Deinococcus metallilatus</name>
    <dbReference type="NCBI Taxonomy" id="1211322"/>
    <lineage>
        <taxon>Bacteria</taxon>
        <taxon>Thermotogati</taxon>
        <taxon>Deinococcota</taxon>
        <taxon>Deinococci</taxon>
        <taxon>Deinococcales</taxon>
        <taxon>Deinococcaceae</taxon>
        <taxon>Deinococcus</taxon>
    </lineage>
</organism>
<reference evidence="8 9" key="1">
    <citation type="submission" date="2020-08" db="EMBL/GenBank/DDBJ databases">
        <title>Genomic Encyclopedia of Type Strains, Phase IV (KMG-IV): sequencing the most valuable type-strain genomes for metagenomic binning, comparative biology and taxonomic classification.</title>
        <authorList>
            <person name="Goeker M."/>
        </authorList>
    </citation>
    <scope>NUCLEOTIDE SEQUENCE [LARGE SCALE GENOMIC DNA]</scope>
    <source>
        <strain evidence="8 9">DSM 105434</strain>
    </source>
</reference>
<accession>A0ABR6MV29</accession>
<dbReference type="Proteomes" id="UP000536909">
    <property type="component" value="Unassembled WGS sequence"/>
</dbReference>